<dbReference type="FunCoup" id="A0A369K289">
    <property type="interactions" value="10"/>
</dbReference>
<protein>
    <submittedName>
        <fullName evidence="2">Dehydrogenase azaJ</fullName>
    </submittedName>
</protein>
<dbReference type="PANTHER" id="PTHR45348:SF2">
    <property type="entry name" value="ZINC-TYPE ALCOHOL DEHYDROGENASE-LIKE PROTEIN C2E1P3.01"/>
    <property type="match status" value="1"/>
</dbReference>
<dbReference type="InterPro" id="IPR011032">
    <property type="entry name" value="GroES-like_sf"/>
</dbReference>
<evidence type="ECO:0000313" key="3">
    <source>
        <dbReference type="Proteomes" id="UP000076154"/>
    </source>
</evidence>
<dbReference type="Pfam" id="PF08240">
    <property type="entry name" value="ADH_N"/>
    <property type="match status" value="1"/>
</dbReference>
<dbReference type="Pfam" id="PF00107">
    <property type="entry name" value="ADH_zinc_N"/>
    <property type="match status" value="1"/>
</dbReference>
<sequence>MPEGKQKALFLESKFGLYIIGERPIPKPGAGQLLVRNEAVALNPVDWKIQKYGVFVEDFPAVVGTDIAGVVEEVGEGVTGFSKGDRVFFQGDWSNDLAGYQQYTLAFAETTAKIPPGVSFESAATIPVALAAAVVGLYNTKPHHGAGYTPPFEPSARGKYAGKPIVIIGGASSVGQYVIQFAKLSGFSPIIAISSSKHEEFLKSLGATHIVDRHIPQESIPAEIAKITTAPIDIVFDAISLDDTQQVSYDLLADGGHLVLVLPSQIRETEGKTFSSILGVWTLDHTRELGLKLYSQLGELLGEGVIKPNRVEVLPGGLNGIVGGLNKLENHQVSGVKLVVHPQETTA</sequence>
<dbReference type="PANTHER" id="PTHR45348">
    <property type="entry name" value="HYPOTHETICAL OXIDOREDUCTASE (EUROFUNG)"/>
    <property type="match status" value="1"/>
</dbReference>
<gene>
    <name evidence="2" type="primary">azaJ_1</name>
    <name evidence="2" type="ORF">Hypma_014904</name>
</gene>
<dbReference type="SMART" id="SM00829">
    <property type="entry name" value="PKS_ER"/>
    <property type="match status" value="1"/>
</dbReference>
<dbReference type="InterPro" id="IPR047122">
    <property type="entry name" value="Trans-enoyl_RdTase-like"/>
</dbReference>
<dbReference type="SUPFAM" id="SSF51735">
    <property type="entry name" value="NAD(P)-binding Rossmann-fold domains"/>
    <property type="match status" value="1"/>
</dbReference>
<dbReference type="Gene3D" id="3.40.50.720">
    <property type="entry name" value="NAD(P)-binding Rossmann-like Domain"/>
    <property type="match status" value="1"/>
</dbReference>
<dbReference type="InterPro" id="IPR013154">
    <property type="entry name" value="ADH-like_N"/>
</dbReference>
<dbReference type="STRING" id="39966.A0A369K289"/>
<dbReference type="InterPro" id="IPR020843">
    <property type="entry name" value="ER"/>
</dbReference>
<evidence type="ECO:0000259" key="1">
    <source>
        <dbReference type="SMART" id="SM00829"/>
    </source>
</evidence>
<dbReference type="OrthoDB" id="3233595at2759"/>
<dbReference type="EMBL" id="LUEZ02000010">
    <property type="protein sequence ID" value="RDB28751.1"/>
    <property type="molecule type" value="Genomic_DNA"/>
</dbReference>
<name>A0A369K289_HYPMA</name>
<dbReference type="Proteomes" id="UP000076154">
    <property type="component" value="Unassembled WGS sequence"/>
</dbReference>
<dbReference type="SUPFAM" id="SSF50129">
    <property type="entry name" value="GroES-like"/>
    <property type="match status" value="1"/>
</dbReference>
<evidence type="ECO:0000313" key="2">
    <source>
        <dbReference type="EMBL" id="RDB28751.1"/>
    </source>
</evidence>
<comment type="caution">
    <text evidence="2">The sequence shown here is derived from an EMBL/GenBank/DDBJ whole genome shotgun (WGS) entry which is preliminary data.</text>
</comment>
<dbReference type="CDD" id="cd08249">
    <property type="entry name" value="enoyl_reductase_like"/>
    <property type="match status" value="1"/>
</dbReference>
<dbReference type="InterPro" id="IPR036291">
    <property type="entry name" value="NAD(P)-bd_dom_sf"/>
</dbReference>
<dbReference type="InParanoid" id="A0A369K289"/>
<reference evidence="2" key="1">
    <citation type="submission" date="2018-04" db="EMBL/GenBank/DDBJ databases">
        <title>Whole genome sequencing of Hypsizygus marmoreus.</title>
        <authorList>
            <person name="Choi I.-G."/>
            <person name="Min B."/>
            <person name="Kim J.-G."/>
            <person name="Kim S."/>
            <person name="Oh Y.-L."/>
            <person name="Kong W.-S."/>
            <person name="Park H."/>
            <person name="Jeong J."/>
            <person name="Song E.-S."/>
        </authorList>
    </citation>
    <scope>NUCLEOTIDE SEQUENCE [LARGE SCALE GENOMIC DNA]</scope>
    <source>
        <strain evidence="2">51987-8</strain>
    </source>
</reference>
<dbReference type="Gene3D" id="3.90.180.10">
    <property type="entry name" value="Medium-chain alcohol dehydrogenases, catalytic domain"/>
    <property type="match status" value="1"/>
</dbReference>
<feature type="domain" description="Enoyl reductase (ER)" evidence="1">
    <location>
        <begin position="16"/>
        <end position="340"/>
    </location>
</feature>
<proteinExistence type="predicted"/>
<accession>A0A369K289</accession>
<dbReference type="GO" id="GO:0016651">
    <property type="term" value="F:oxidoreductase activity, acting on NAD(P)H"/>
    <property type="evidence" value="ECO:0007669"/>
    <property type="project" value="InterPro"/>
</dbReference>
<keyword evidence="3" id="KW-1185">Reference proteome</keyword>
<dbReference type="InterPro" id="IPR013149">
    <property type="entry name" value="ADH-like_C"/>
</dbReference>
<dbReference type="AlphaFoldDB" id="A0A369K289"/>
<organism evidence="2 3">
    <name type="scientific">Hypsizygus marmoreus</name>
    <name type="common">White beech mushroom</name>
    <name type="synonym">Agaricus marmoreus</name>
    <dbReference type="NCBI Taxonomy" id="39966"/>
    <lineage>
        <taxon>Eukaryota</taxon>
        <taxon>Fungi</taxon>
        <taxon>Dikarya</taxon>
        <taxon>Basidiomycota</taxon>
        <taxon>Agaricomycotina</taxon>
        <taxon>Agaricomycetes</taxon>
        <taxon>Agaricomycetidae</taxon>
        <taxon>Agaricales</taxon>
        <taxon>Tricholomatineae</taxon>
        <taxon>Lyophyllaceae</taxon>
        <taxon>Hypsizygus</taxon>
    </lineage>
</organism>